<sequence length="131" mass="15212">MVAIDYNDAHDGFYMTTASSHHAQQQDLEYDSNFVSNSVKSFVVHIYRHIREKNVYEIYQMYKISFHTLSDCLLRTLPGLRRRRRSTCHHPPQLRRFHLHLLTLAAFFLRASLFGGGESPRGDLEEGSGID</sequence>
<reference evidence="1 2" key="1">
    <citation type="journal article" date="2023" name="Plants (Basel)">
        <title>Bridging the Gap: Combining Genomics and Transcriptomics Approaches to Understand Stylosanthes scabra, an Orphan Legume from the Brazilian Caatinga.</title>
        <authorList>
            <person name="Ferreira-Neto J.R.C."/>
            <person name="da Silva M.D."/>
            <person name="Binneck E."/>
            <person name="de Melo N.F."/>
            <person name="da Silva R.H."/>
            <person name="de Melo A.L.T.M."/>
            <person name="Pandolfi V."/>
            <person name="Bustamante F.O."/>
            <person name="Brasileiro-Vidal A.C."/>
            <person name="Benko-Iseppon A.M."/>
        </authorList>
    </citation>
    <scope>NUCLEOTIDE SEQUENCE [LARGE SCALE GENOMIC DNA]</scope>
    <source>
        <tissue evidence="1">Leaves</tissue>
    </source>
</reference>
<organism evidence="1 2">
    <name type="scientific">Stylosanthes scabra</name>
    <dbReference type="NCBI Taxonomy" id="79078"/>
    <lineage>
        <taxon>Eukaryota</taxon>
        <taxon>Viridiplantae</taxon>
        <taxon>Streptophyta</taxon>
        <taxon>Embryophyta</taxon>
        <taxon>Tracheophyta</taxon>
        <taxon>Spermatophyta</taxon>
        <taxon>Magnoliopsida</taxon>
        <taxon>eudicotyledons</taxon>
        <taxon>Gunneridae</taxon>
        <taxon>Pentapetalae</taxon>
        <taxon>rosids</taxon>
        <taxon>fabids</taxon>
        <taxon>Fabales</taxon>
        <taxon>Fabaceae</taxon>
        <taxon>Papilionoideae</taxon>
        <taxon>50 kb inversion clade</taxon>
        <taxon>dalbergioids sensu lato</taxon>
        <taxon>Dalbergieae</taxon>
        <taxon>Pterocarpus clade</taxon>
        <taxon>Stylosanthes</taxon>
    </lineage>
</organism>
<proteinExistence type="predicted"/>
<protein>
    <submittedName>
        <fullName evidence="1">Uncharacterized protein</fullName>
    </submittedName>
</protein>
<gene>
    <name evidence="1" type="ORF">PIB30_058069</name>
</gene>
<dbReference type="Proteomes" id="UP001341840">
    <property type="component" value="Unassembled WGS sequence"/>
</dbReference>
<dbReference type="EMBL" id="JASCZI010000483">
    <property type="protein sequence ID" value="MED6112040.1"/>
    <property type="molecule type" value="Genomic_DNA"/>
</dbReference>
<name>A0ABU6QK71_9FABA</name>
<keyword evidence="2" id="KW-1185">Reference proteome</keyword>
<comment type="caution">
    <text evidence="1">The sequence shown here is derived from an EMBL/GenBank/DDBJ whole genome shotgun (WGS) entry which is preliminary data.</text>
</comment>
<accession>A0ABU6QK71</accession>
<evidence type="ECO:0000313" key="2">
    <source>
        <dbReference type="Proteomes" id="UP001341840"/>
    </source>
</evidence>
<evidence type="ECO:0000313" key="1">
    <source>
        <dbReference type="EMBL" id="MED6112040.1"/>
    </source>
</evidence>